<feature type="transmembrane region" description="Helical" evidence="7">
    <location>
        <begin position="272"/>
        <end position="298"/>
    </location>
</feature>
<dbReference type="InterPro" id="IPR045621">
    <property type="entry name" value="BPD_transp_1_N"/>
</dbReference>
<evidence type="ECO:0000256" key="2">
    <source>
        <dbReference type="ARBA" id="ARBA00022448"/>
    </source>
</evidence>
<evidence type="ECO:0000256" key="1">
    <source>
        <dbReference type="ARBA" id="ARBA00004651"/>
    </source>
</evidence>
<keyword evidence="5 7" id="KW-1133">Transmembrane helix</keyword>
<dbReference type="Pfam" id="PF19300">
    <property type="entry name" value="BPD_transp_1_N"/>
    <property type="match status" value="1"/>
</dbReference>
<evidence type="ECO:0000313" key="9">
    <source>
        <dbReference type="EMBL" id="MDL2403463.1"/>
    </source>
</evidence>
<dbReference type="PANTHER" id="PTHR43163:SF6">
    <property type="entry name" value="DIPEPTIDE TRANSPORT SYSTEM PERMEASE PROTEIN DPPB-RELATED"/>
    <property type="match status" value="1"/>
</dbReference>
<keyword evidence="2 7" id="KW-0813">Transport</keyword>
<evidence type="ECO:0000313" key="10">
    <source>
        <dbReference type="Proteomes" id="UP001172645"/>
    </source>
</evidence>
<evidence type="ECO:0000259" key="8">
    <source>
        <dbReference type="PROSITE" id="PS50928"/>
    </source>
</evidence>
<dbReference type="RefSeq" id="WP_285872903.1">
    <property type="nucleotide sequence ID" value="NZ_JARFYM010000048.1"/>
</dbReference>
<dbReference type="EMBL" id="JARFYM010000048">
    <property type="protein sequence ID" value="MDL2403463.1"/>
    <property type="molecule type" value="Genomic_DNA"/>
</dbReference>
<sequence length="305" mass="32299">MTRFAAVRILRTLLTLIVSVSITFVVLRASGDAALQILGPNARAPDIAAFRREWGLDQPIWVQYVLYLRNLLHGDLGKSMLDGQDALAIVLARVAVTLQLTLPALAVNILLGIPAGICSALYRDTVVDRSLMIASVIGFTVPSFVLALILILVFSVWLGVLPSGGADSLASGVLPIATLGIGGAAVLARYTKSAMVAVLGRLHITAASAKGIRWKNVVRNHAFPNAAIPIVTLFGLMLGSQIAGSVLIEAVFGWPGIGQLLVTSVANRDLAVVQVILLLVTATMTVSNLLVDVLYGFIDPRMRHA</sequence>
<dbReference type="PROSITE" id="PS50928">
    <property type="entry name" value="ABC_TM1"/>
    <property type="match status" value="1"/>
</dbReference>
<reference evidence="9" key="1">
    <citation type="submission" date="2023-06" db="EMBL/GenBank/DDBJ databases">
        <title>Phylogenetic Diversity of Rhizobium strains.</title>
        <authorList>
            <person name="Moura F.T."/>
            <person name="Helene L.C.F."/>
            <person name="Hungria M."/>
        </authorList>
    </citation>
    <scope>NUCLEOTIDE SEQUENCE</scope>
    <source>
        <strain evidence="9">CCGE526</strain>
    </source>
</reference>
<proteinExistence type="inferred from homology"/>
<evidence type="ECO:0000256" key="5">
    <source>
        <dbReference type="ARBA" id="ARBA00022989"/>
    </source>
</evidence>
<dbReference type="Pfam" id="PF00528">
    <property type="entry name" value="BPD_transp_1"/>
    <property type="match status" value="1"/>
</dbReference>
<dbReference type="PANTHER" id="PTHR43163">
    <property type="entry name" value="DIPEPTIDE TRANSPORT SYSTEM PERMEASE PROTEIN DPPB-RELATED"/>
    <property type="match status" value="1"/>
</dbReference>
<gene>
    <name evidence="9" type="ORF">PY649_31810</name>
</gene>
<dbReference type="Proteomes" id="UP001172645">
    <property type="component" value="Unassembled WGS sequence"/>
</dbReference>
<feature type="domain" description="ABC transmembrane type-1" evidence="8">
    <location>
        <begin position="94"/>
        <end position="291"/>
    </location>
</feature>
<dbReference type="CDD" id="cd06261">
    <property type="entry name" value="TM_PBP2"/>
    <property type="match status" value="1"/>
</dbReference>
<comment type="subcellular location">
    <subcellularLocation>
        <location evidence="1 7">Cell membrane</location>
        <topology evidence="1 7">Multi-pass membrane protein</topology>
    </subcellularLocation>
</comment>
<comment type="caution">
    <text evidence="9">The sequence shown here is derived from an EMBL/GenBank/DDBJ whole genome shotgun (WGS) entry which is preliminary data.</text>
</comment>
<feature type="transmembrane region" description="Helical" evidence="7">
    <location>
        <begin position="226"/>
        <end position="252"/>
    </location>
</feature>
<feature type="transmembrane region" description="Helical" evidence="7">
    <location>
        <begin position="86"/>
        <end position="111"/>
    </location>
</feature>
<keyword evidence="10" id="KW-1185">Reference proteome</keyword>
<accession>A0ABT7K7R4</accession>
<feature type="transmembrane region" description="Helical" evidence="7">
    <location>
        <begin position="169"/>
        <end position="188"/>
    </location>
</feature>
<feature type="transmembrane region" description="Helical" evidence="7">
    <location>
        <begin position="131"/>
        <end position="157"/>
    </location>
</feature>
<evidence type="ECO:0000256" key="3">
    <source>
        <dbReference type="ARBA" id="ARBA00022475"/>
    </source>
</evidence>
<dbReference type="InterPro" id="IPR000515">
    <property type="entry name" value="MetI-like"/>
</dbReference>
<evidence type="ECO:0000256" key="6">
    <source>
        <dbReference type="ARBA" id="ARBA00023136"/>
    </source>
</evidence>
<name>A0ABT7K7R4_9HYPH</name>
<keyword evidence="6 7" id="KW-0472">Membrane</keyword>
<keyword evidence="4 7" id="KW-0812">Transmembrane</keyword>
<protein>
    <submittedName>
        <fullName evidence="9">ABC transporter permease</fullName>
    </submittedName>
</protein>
<dbReference type="Gene3D" id="1.10.3720.10">
    <property type="entry name" value="MetI-like"/>
    <property type="match status" value="1"/>
</dbReference>
<evidence type="ECO:0000256" key="7">
    <source>
        <dbReference type="RuleBase" id="RU363032"/>
    </source>
</evidence>
<feature type="transmembrane region" description="Helical" evidence="7">
    <location>
        <begin position="12"/>
        <end position="31"/>
    </location>
</feature>
<comment type="similarity">
    <text evidence="7">Belongs to the binding-protein-dependent transport system permease family.</text>
</comment>
<dbReference type="InterPro" id="IPR035906">
    <property type="entry name" value="MetI-like_sf"/>
</dbReference>
<organism evidence="9 10">
    <name type="scientific">Rhizobium mayense</name>
    <dbReference type="NCBI Taxonomy" id="1312184"/>
    <lineage>
        <taxon>Bacteria</taxon>
        <taxon>Pseudomonadati</taxon>
        <taxon>Pseudomonadota</taxon>
        <taxon>Alphaproteobacteria</taxon>
        <taxon>Hyphomicrobiales</taxon>
        <taxon>Rhizobiaceae</taxon>
        <taxon>Rhizobium/Agrobacterium group</taxon>
        <taxon>Rhizobium</taxon>
    </lineage>
</organism>
<keyword evidence="3" id="KW-1003">Cell membrane</keyword>
<evidence type="ECO:0000256" key="4">
    <source>
        <dbReference type="ARBA" id="ARBA00022692"/>
    </source>
</evidence>
<dbReference type="SUPFAM" id="SSF161098">
    <property type="entry name" value="MetI-like"/>
    <property type="match status" value="1"/>
</dbReference>